<accession>A0A2U2JB75</accession>
<dbReference type="NCBIfam" id="TIGR04183">
    <property type="entry name" value="Por_Secre_tail"/>
    <property type="match status" value="1"/>
</dbReference>
<dbReference type="InterPro" id="IPR026444">
    <property type="entry name" value="Secre_tail"/>
</dbReference>
<dbReference type="OrthoDB" id="1056765at2"/>
<keyword evidence="5" id="KW-1185">Reference proteome</keyword>
<sequence>MKKKYFFTLLLTLSFFSISFAQQVFLTGYVDATCTGAKPRAVEIYVSGTVNLTDWKLQRQSNGGGYTSNISLTNLGTITDAFAYVTNDSTLFDFEFGINTNVIQNSGISSNGDDAFQIVNASNTVVDRFGEENVDGSGKPWEHEDTYYYRKDGATPNAGTFDVSNWIIGAKNLLDNTCGTTLKSLVPFGTFKMTATSKPSLKIASPLDGTKLSATTNVSLLIGVSNFNVAANGSGDGYIKWKIDGVAQADKFNVADEVITVVPGNSYTVFMELVDNSGNPLSSPVSDSVTFTVELPCLIQLGDSTASCDLSTKETDTYSVSMSFNDGNTGTNYTITAKDDKDNNVGVIAGDNPNSSSSGSIIISGIPEGTNITVKVIGDASKSSCDFTRNITSPICNPLPIFETFSYSENQNLISNSLWKDASTSNPTNDIQVIKNDDGFGNPILGNYYGSNDLPDPTGNFVRLDGKGSDPFIGFESKASGVVYASFLFHITNMDGFKSNANGGYFAVLTEASGSFKTRLWVKDPTAGGTNEGLTFQLGVSVNGTASTVAYSRNFTANLAEPVFAVISYDFSNHVASLWVVPDASSFGTNTPPAKSASVTATGNEMASNIGRFLLRQDSDSETPTIDFDELRIGTSWKEVTSNATVSINNNVTYGFALYPNPVTDNILTLKSLSSNSKEVHIFNVLGKRILSSIFTGTKKYIDVSELDSGVYILQVKENGKTATKKLVIQ</sequence>
<dbReference type="AlphaFoldDB" id="A0A2U2JB75"/>
<evidence type="ECO:0000256" key="2">
    <source>
        <dbReference type="SAM" id="SignalP"/>
    </source>
</evidence>
<feature type="signal peptide" evidence="2">
    <location>
        <begin position="1"/>
        <end position="21"/>
    </location>
</feature>
<evidence type="ECO:0000313" key="4">
    <source>
        <dbReference type="EMBL" id="PWG05590.1"/>
    </source>
</evidence>
<organism evidence="4 5">
    <name type="scientific">Polaribacter aquimarinus</name>
    <dbReference type="NCBI Taxonomy" id="2100726"/>
    <lineage>
        <taxon>Bacteria</taxon>
        <taxon>Pseudomonadati</taxon>
        <taxon>Bacteroidota</taxon>
        <taxon>Flavobacteriia</taxon>
        <taxon>Flavobacteriales</taxon>
        <taxon>Flavobacteriaceae</taxon>
    </lineage>
</organism>
<reference evidence="4 5" key="1">
    <citation type="submission" date="2018-05" db="EMBL/GenBank/DDBJ databases">
        <title>Polaribacter aquimarinus sp. nov., isolated from sediment in a sediment of sea.</title>
        <authorList>
            <person name="Lu D."/>
        </authorList>
    </citation>
    <scope>NUCLEOTIDE SEQUENCE [LARGE SCALE GENOMIC DNA]</scope>
    <source>
        <strain evidence="4 5">ZY113</strain>
    </source>
</reference>
<dbReference type="Pfam" id="PF18962">
    <property type="entry name" value="Por_Secre_tail"/>
    <property type="match status" value="1"/>
</dbReference>
<proteinExistence type="predicted"/>
<gene>
    <name evidence="4" type="ORF">DIS07_03865</name>
</gene>
<evidence type="ECO:0000313" key="5">
    <source>
        <dbReference type="Proteomes" id="UP000245670"/>
    </source>
</evidence>
<evidence type="ECO:0000259" key="3">
    <source>
        <dbReference type="Pfam" id="PF18962"/>
    </source>
</evidence>
<feature type="chain" id="PRO_5015526634" description="Secretion system C-terminal sorting domain-containing protein" evidence="2">
    <location>
        <begin position="22"/>
        <end position="730"/>
    </location>
</feature>
<evidence type="ECO:0000256" key="1">
    <source>
        <dbReference type="ARBA" id="ARBA00022729"/>
    </source>
</evidence>
<dbReference type="Proteomes" id="UP000245670">
    <property type="component" value="Unassembled WGS sequence"/>
</dbReference>
<dbReference type="RefSeq" id="WP_109403924.1">
    <property type="nucleotide sequence ID" value="NZ_QFFG01000002.1"/>
</dbReference>
<name>A0A2U2JB75_9FLAO</name>
<protein>
    <recommendedName>
        <fullName evidence="3">Secretion system C-terminal sorting domain-containing protein</fullName>
    </recommendedName>
</protein>
<comment type="caution">
    <text evidence="4">The sequence shown here is derived from an EMBL/GenBank/DDBJ whole genome shotgun (WGS) entry which is preliminary data.</text>
</comment>
<keyword evidence="1 2" id="KW-0732">Signal</keyword>
<dbReference type="EMBL" id="QFFG01000002">
    <property type="protein sequence ID" value="PWG05590.1"/>
    <property type="molecule type" value="Genomic_DNA"/>
</dbReference>
<feature type="domain" description="Secretion system C-terminal sorting" evidence="3">
    <location>
        <begin position="658"/>
        <end position="729"/>
    </location>
</feature>